<name>A0A6M0RRP1_9CYAN</name>
<feature type="transmembrane region" description="Helical" evidence="1">
    <location>
        <begin position="87"/>
        <end position="104"/>
    </location>
</feature>
<reference evidence="3 4" key="1">
    <citation type="journal article" date="2020" name="Microb. Ecol.">
        <title>Ecogenomics of the Marine Benthic Filamentous Cyanobacterium Adonisia.</title>
        <authorList>
            <person name="Walter J.M."/>
            <person name="Coutinho F.H."/>
            <person name="Leomil L."/>
            <person name="Hargreaves P.I."/>
            <person name="Campeao M.E."/>
            <person name="Vieira V.V."/>
            <person name="Silva B.S."/>
            <person name="Fistarol G.O."/>
            <person name="Salomon P.S."/>
            <person name="Sawabe T."/>
            <person name="Mino S."/>
            <person name="Hosokawa M."/>
            <person name="Miyashita H."/>
            <person name="Maruyama F."/>
            <person name="van Verk M.C."/>
            <person name="Dutilh B.E."/>
            <person name="Thompson C.C."/>
            <person name="Thompson F.L."/>
        </authorList>
    </citation>
    <scope>NUCLEOTIDE SEQUENCE [LARGE SCALE GENOMIC DNA]</scope>
    <source>
        <strain evidence="3 4">CCMR0081</strain>
    </source>
</reference>
<keyword evidence="1" id="KW-0812">Transmembrane</keyword>
<evidence type="ECO:0000313" key="3">
    <source>
        <dbReference type="EMBL" id="NEZ58779.1"/>
    </source>
</evidence>
<organism evidence="3 4">
    <name type="scientific">Adonisia turfae CCMR0081</name>
    <dbReference type="NCBI Taxonomy" id="2292702"/>
    <lineage>
        <taxon>Bacteria</taxon>
        <taxon>Bacillati</taxon>
        <taxon>Cyanobacteriota</taxon>
        <taxon>Adonisia</taxon>
        <taxon>Adonisia turfae</taxon>
    </lineage>
</organism>
<dbReference type="Proteomes" id="UP000481033">
    <property type="component" value="Unassembled WGS sequence"/>
</dbReference>
<protein>
    <submittedName>
        <fullName evidence="3">Uncharacterized protein</fullName>
    </submittedName>
</protein>
<keyword evidence="1" id="KW-1133">Transmembrane helix</keyword>
<dbReference type="EMBL" id="QXHD01000004">
    <property type="protein sequence ID" value="NEZ58779.1"/>
    <property type="molecule type" value="Genomic_DNA"/>
</dbReference>
<dbReference type="AlphaFoldDB" id="A0A6M0RRP1"/>
<feature type="chain" id="PRO_5026819718" evidence="2">
    <location>
        <begin position="24"/>
        <end position="135"/>
    </location>
</feature>
<gene>
    <name evidence="3" type="ORF">DXZ20_24690</name>
</gene>
<proteinExistence type="predicted"/>
<evidence type="ECO:0000256" key="2">
    <source>
        <dbReference type="SAM" id="SignalP"/>
    </source>
</evidence>
<evidence type="ECO:0000256" key="1">
    <source>
        <dbReference type="SAM" id="Phobius"/>
    </source>
</evidence>
<keyword evidence="1" id="KW-0472">Membrane</keyword>
<comment type="caution">
    <text evidence="3">The sequence shown here is derived from an EMBL/GenBank/DDBJ whole genome shotgun (WGS) entry which is preliminary data.</text>
</comment>
<keyword evidence="4" id="KW-1185">Reference proteome</keyword>
<evidence type="ECO:0000313" key="4">
    <source>
        <dbReference type="Proteomes" id="UP000481033"/>
    </source>
</evidence>
<feature type="signal peptide" evidence="2">
    <location>
        <begin position="1"/>
        <end position="23"/>
    </location>
</feature>
<sequence length="135" mass="14791">MRTLAVIALLSVLTVAAHTSVRACYMDMGGERIDLSHICVDGSAPTDDDEPKTPARDELATFQVLQINTDGSATGRVSFNWSTPEGTTVWAYVVFMDGAWLYVGRATRTRDQRRVEIQFALPPGTLLSEVEGEAR</sequence>
<accession>A0A6M0RRP1</accession>
<keyword evidence="2" id="KW-0732">Signal</keyword>